<evidence type="ECO:0000256" key="4">
    <source>
        <dbReference type="ARBA" id="ARBA00023242"/>
    </source>
</evidence>
<evidence type="ECO:0008006" key="10">
    <source>
        <dbReference type="Google" id="ProtNLM"/>
    </source>
</evidence>
<dbReference type="AlphaFoldDB" id="A0AAD1Y902"/>
<dbReference type="GO" id="GO:0005634">
    <property type="term" value="C:nucleus"/>
    <property type="evidence" value="ECO:0007669"/>
    <property type="project" value="UniProtKB-SubCell"/>
</dbReference>
<protein>
    <recommendedName>
        <fullName evidence="10">Actin-related protein 5</fullName>
    </recommendedName>
</protein>
<dbReference type="Proteomes" id="UP001295684">
    <property type="component" value="Unassembled WGS sequence"/>
</dbReference>
<dbReference type="PANTHER" id="PTHR11937">
    <property type="entry name" value="ACTIN"/>
    <property type="match status" value="1"/>
</dbReference>
<proteinExistence type="inferred from homology"/>
<organism evidence="8 9">
    <name type="scientific">Euplotes crassus</name>
    <dbReference type="NCBI Taxonomy" id="5936"/>
    <lineage>
        <taxon>Eukaryota</taxon>
        <taxon>Sar</taxon>
        <taxon>Alveolata</taxon>
        <taxon>Ciliophora</taxon>
        <taxon>Intramacronucleata</taxon>
        <taxon>Spirotrichea</taxon>
        <taxon>Hypotrichia</taxon>
        <taxon>Euplotida</taxon>
        <taxon>Euplotidae</taxon>
        <taxon>Moneuplotes</taxon>
    </lineage>
</organism>
<keyword evidence="4" id="KW-0539">Nucleus</keyword>
<evidence type="ECO:0000256" key="7">
    <source>
        <dbReference type="SAM" id="MobiDB-lite"/>
    </source>
</evidence>
<evidence type="ECO:0000313" key="8">
    <source>
        <dbReference type="EMBL" id="CAI2386748.1"/>
    </source>
</evidence>
<dbReference type="SUPFAM" id="SSF53067">
    <property type="entry name" value="Actin-like ATPase domain"/>
    <property type="match status" value="2"/>
</dbReference>
<reference evidence="8" key="1">
    <citation type="submission" date="2023-07" db="EMBL/GenBank/DDBJ databases">
        <authorList>
            <consortium name="AG Swart"/>
            <person name="Singh M."/>
            <person name="Singh A."/>
            <person name="Seah K."/>
            <person name="Emmerich C."/>
        </authorList>
    </citation>
    <scope>NUCLEOTIDE SEQUENCE</scope>
    <source>
        <strain evidence="8">DP1</strain>
    </source>
</reference>
<evidence type="ECO:0000256" key="2">
    <source>
        <dbReference type="ARBA" id="ARBA00023015"/>
    </source>
</evidence>
<feature type="region of interest" description="Disordered" evidence="7">
    <location>
        <begin position="354"/>
        <end position="389"/>
    </location>
</feature>
<dbReference type="Pfam" id="PF00022">
    <property type="entry name" value="Actin"/>
    <property type="match status" value="2"/>
</dbReference>
<dbReference type="InterPro" id="IPR004000">
    <property type="entry name" value="Actin"/>
</dbReference>
<evidence type="ECO:0000256" key="3">
    <source>
        <dbReference type="ARBA" id="ARBA00023163"/>
    </source>
</evidence>
<comment type="catalytic activity">
    <reaction evidence="5">
        <text>ATP + H2O = ADP + phosphate + H(+)</text>
        <dbReference type="Rhea" id="RHEA:13065"/>
        <dbReference type="ChEBI" id="CHEBI:15377"/>
        <dbReference type="ChEBI" id="CHEBI:15378"/>
        <dbReference type="ChEBI" id="CHEBI:30616"/>
        <dbReference type="ChEBI" id="CHEBI:43474"/>
        <dbReference type="ChEBI" id="CHEBI:456216"/>
    </reaction>
</comment>
<accession>A0AAD1Y902</accession>
<dbReference type="Gene3D" id="3.90.640.10">
    <property type="entry name" value="Actin, Chain A, domain 4"/>
    <property type="match status" value="2"/>
</dbReference>
<feature type="region of interest" description="Disordered" evidence="7">
    <location>
        <begin position="485"/>
        <end position="517"/>
    </location>
</feature>
<dbReference type="EMBL" id="CAMPGE010029279">
    <property type="protein sequence ID" value="CAI2386748.1"/>
    <property type="molecule type" value="Genomic_DNA"/>
</dbReference>
<evidence type="ECO:0000256" key="5">
    <source>
        <dbReference type="ARBA" id="ARBA00049360"/>
    </source>
</evidence>
<keyword evidence="9" id="KW-1185">Reference proteome</keyword>
<sequence>MEETKRLHEQIYGLRGFEPPNPPKLIESIEEHRPKLQPYETSPAETRPVIIIDNGSYNCRAGWSFEEKPYLDFRSQVTKPKSLNREFSYKDFLVGDECDLFETGKIQKKTPFDKNVVYNINNQEAIFDHVFSHLGVSGDSVNYPVLLTEAFCNPNYSRAMVSELLFEKYEVPYLTLSVDFLLSFYYNQVKRYEGRSVPLSGLCVSSSHNVTHIVPILEGCVNVPKSKRISLGGSHNNELLTKSLNLRYPVHKNKLIPSVIQEIQERHTACAENYSEQLDFFEKQYEKEMNRLKEEDMVKRKMMLEGGSKESNTLKSIPKKGSNLKIYRNAVDYSNSQQDPAIMPDRVIQLDWSPIEQPSEEEEKRKEAMRKEQGKRLRDINAKKREEKQKKLAKELSQIEAYENDRSLEDDKLKLKELGFKSMESLLERIEYIREKLGITQKEEKKEEEKWPLLSIDDSQLDEEQKKLKRIQKMQKSSYLKRMEKRLKDEAEQNPEEYLKSLMEDRKERKEQMSKRDGFKRKMKTIAKIGAINDETKNKKNNESEEDDFGINDEDWQVYKTIAKPGYEEDDQEEDIQALEEINEKIAEVDPNFGCLYGDNDKKQIDAEDFQLRLSTDRFRGSEILFQPSIIGHEFAGITEILENIFQTNSNEINNTLTSFVLLTGGNTKIEGMDKRIKAEIQMIRPQGSPLNVVRAYDPSLDAWNGGLMFARREDFLGQTSISKAQYEECGPYYLKAHFASNLAYGEALGVKVSSQSPKKRVKTEE</sequence>
<gene>
    <name evidence="8" type="ORF">ECRASSUSDP1_LOCUS28372</name>
</gene>
<comment type="caution">
    <text evidence="8">The sequence shown here is derived from an EMBL/GenBank/DDBJ whole genome shotgun (WGS) entry which is preliminary data.</text>
</comment>
<evidence type="ECO:0000256" key="1">
    <source>
        <dbReference type="ARBA" id="ARBA00004123"/>
    </source>
</evidence>
<comment type="similarity">
    <text evidence="6">Belongs to the actin family.</text>
</comment>
<name>A0AAD1Y902_EUPCR</name>
<keyword evidence="3" id="KW-0804">Transcription</keyword>
<dbReference type="Gene3D" id="3.30.420.40">
    <property type="match status" value="4"/>
</dbReference>
<keyword evidence="2" id="KW-0805">Transcription regulation</keyword>
<dbReference type="FunFam" id="3.30.420.40:FF:000122">
    <property type="entry name" value="ARP5 actin-related protein 5 homolog"/>
    <property type="match status" value="1"/>
</dbReference>
<feature type="compositionally biased region" description="Basic and acidic residues" evidence="7">
    <location>
        <begin position="362"/>
        <end position="389"/>
    </location>
</feature>
<dbReference type="InterPro" id="IPR043129">
    <property type="entry name" value="ATPase_NBD"/>
</dbReference>
<feature type="compositionally biased region" description="Basic and acidic residues" evidence="7">
    <location>
        <begin position="486"/>
        <end position="517"/>
    </location>
</feature>
<evidence type="ECO:0000256" key="6">
    <source>
        <dbReference type="RuleBase" id="RU000487"/>
    </source>
</evidence>
<dbReference type="SMART" id="SM00268">
    <property type="entry name" value="ACTIN"/>
    <property type="match status" value="1"/>
</dbReference>
<comment type="subcellular location">
    <subcellularLocation>
        <location evidence="1">Nucleus</location>
    </subcellularLocation>
</comment>
<evidence type="ECO:0000313" key="9">
    <source>
        <dbReference type="Proteomes" id="UP001295684"/>
    </source>
</evidence>